<organism evidence="6 7">
    <name type="scientific">Thalassotalea euphylliae</name>
    <dbReference type="NCBI Taxonomy" id="1655234"/>
    <lineage>
        <taxon>Bacteria</taxon>
        <taxon>Pseudomonadati</taxon>
        <taxon>Pseudomonadota</taxon>
        <taxon>Gammaproteobacteria</taxon>
        <taxon>Alteromonadales</taxon>
        <taxon>Colwelliaceae</taxon>
        <taxon>Thalassotalea</taxon>
    </lineage>
</organism>
<dbReference type="EC" id="5.1.3.15" evidence="4"/>
<dbReference type="InterPro" id="IPR014718">
    <property type="entry name" value="GH-type_carb-bd"/>
</dbReference>
<comment type="similarity">
    <text evidence="2 4">Belongs to the glucose-6-phosphate 1-epimerase family.</text>
</comment>
<dbReference type="Proteomes" id="UP000256899">
    <property type="component" value="Unassembled WGS sequence"/>
</dbReference>
<feature type="active site" evidence="5">
    <location>
        <position position="163"/>
    </location>
</feature>
<dbReference type="Pfam" id="PF01263">
    <property type="entry name" value="Aldose_epim"/>
    <property type="match status" value="1"/>
</dbReference>
<keyword evidence="7" id="KW-1185">Reference proteome</keyword>
<dbReference type="Gene3D" id="2.70.98.10">
    <property type="match status" value="1"/>
</dbReference>
<dbReference type="EMBL" id="QUOT01000001">
    <property type="protein sequence ID" value="REL29926.1"/>
    <property type="molecule type" value="Genomic_DNA"/>
</dbReference>
<dbReference type="RefSeq" id="WP_116014003.1">
    <property type="nucleotide sequence ID" value="NZ_QUOT01000001.1"/>
</dbReference>
<comment type="caution">
    <text evidence="6">The sequence shown here is derived from an EMBL/GenBank/DDBJ whole genome shotgun (WGS) entry which is preliminary data.</text>
</comment>
<proteinExistence type="inferred from homology"/>
<evidence type="ECO:0000313" key="6">
    <source>
        <dbReference type="EMBL" id="REL29926.1"/>
    </source>
</evidence>
<dbReference type="PANTHER" id="PTHR11122:SF13">
    <property type="entry name" value="GLUCOSE-6-PHOSPHATE 1-EPIMERASE"/>
    <property type="match status" value="1"/>
</dbReference>
<dbReference type="SUPFAM" id="SSF74650">
    <property type="entry name" value="Galactose mutarotase-like"/>
    <property type="match status" value="1"/>
</dbReference>
<dbReference type="GO" id="GO:0005975">
    <property type="term" value="P:carbohydrate metabolic process"/>
    <property type="evidence" value="ECO:0007669"/>
    <property type="project" value="InterPro"/>
</dbReference>
<dbReference type="GO" id="GO:0030246">
    <property type="term" value="F:carbohydrate binding"/>
    <property type="evidence" value="ECO:0007669"/>
    <property type="project" value="UniProtKB-UniRule"/>
</dbReference>
<gene>
    <name evidence="6" type="ORF">DXX94_03955</name>
</gene>
<dbReference type="PIRSF" id="PIRSF016020">
    <property type="entry name" value="PHexose_mutarotase"/>
    <property type="match status" value="1"/>
</dbReference>
<reference evidence="7" key="1">
    <citation type="submission" date="2018-08" db="EMBL/GenBank/DDBJ databases">
        <title>Thalassotalea euphylliae genome.</title>
        <authorList>
            <person name="Summers S."/>
            <person name="Rice S.A."/>
            <person name="Freckelton M.L."/>
            <person name="Nedved B.T."/>
            <person name="Hadfield M.G."/>
        </authorList>
    </citation>
    <scope>NUCLEOTIDE SEQUENCE [LARGE SCALE GENOMIC DNA]</scope>
    <source>
        <strain evidence="7">H3</strain>
    </source>
</reference>
<evidence type="ECO:0000256" key="3">
    <source>
        <dbReference type="ARBA" id="ARBA00023235"/>
    </source>
</evidence>
<name>A0A3E0TZ44_9GAMM</name>
<dbReference type="AlphaFoldDB" id="A0A3E0TZ44"/>
<dbReference type="CDD" id="cd09020">
    <property type="entry name" value="D-hex-6-P-epi_like"/>
    <property type="match status" value="1"/>
</dbReference>
<protein>
    <recommendedName>
        <fullName evidence="4">Putative glucose-6-phosphate 1-epimerase</fullName>
        <ecNumber evidence="4">5.1.3.15</ecNumber>
    </recommendedName>
</protein>
<evidence type="ECO:0000256" key="2">
    <source>
        <dbReference type="ARBA" id="ARBA00005866"/>
    </source>
</evidence>
<sequence>MTLIGENNFGRIKQEGLGESLAQLVMEHQSCHARVSLYGGQVLAWQPREQEEVFWLSNSSDYSQGKAIRGGIPLCWPWFGAHPNAEGAGNHGFARNVVWQLSNSLITEAGVELELVWQGENQHPQWPFKTKVVQKLVLGETFTQQLTIENQSPDTIEFTGALHSYFAVSNPAQVTIPNLDNVPFDCKLSEQKGQQDSLENAVGPLDRIYYFDQQMKIVDAGKQRVIHLMPSQVNNWVLWNPGQKTAAGMADVHAGGEQEYVCLEAANTQPLSVASGKSVTFGQVISVTSLS</sequence>
<comment type="catalytic activity">
    <reaction evidence="1">
        <text>alpha-D-glucose 6-phosphate = beta-D-glucose 6-phosphate</text>
        <dbReference type="Rhea" id="RHEA:16249"/>
        <dbReference type="ChEBI" id="CHEBI:58225"/>
        <dbReference type="ChEBI" id="CHEBI:58247"/>
        <dbReference type="EC" id="5.1.3.15"/>
    </reaction>
</comment>
<dbReference type="InterPro" id="IPR008183">
    <property type="entry name" value="Aldose_1/G6P_1-epimerase"/>
</dbReference>
<dbReference type="GO" id="GO:0047938">
    <property type="term" value="F:glucose-6-phosphate 1-epimerase activity"/>
    <property type="evidence" value="ECO:0007669"/>
    <property type="project" value="UniProtKB-UniRule"/>
</dbReference>
<feature type="active site" evidence="5">
    <location>
        <position position="264"/>
    </location>
</feature>
<dbReference type="PANTHER" id="PTHR11122">
    <property type="entry name" value="APOSPORY-ASSOCIATED PROTEIN C-RELATED"/>
    <property type="match status" value="1"/>
</dbReference>
<dbReference type="InterPro" id="IPR011013">
    <property type="entry name" value="Gal_mutarotase_sf_dom"/>
</dbReference>
<dbReference type="InterPro" id="IPR025532">
    <property type="entry name" value="G6P_1-epimerase"/>
</dbReference>
<evidence type="ECO:0000256" key="4">
    <source>
        <dbReference type="PIRNR" id="PIRNR016020"/>
    </source>
</evidence>
<keyword evidence="3 4" id="KW-0413">Isomerase</keyword>
<accession>A0A3E0TZ44</accession>
<evidence type="ECO:0000256" key="1">
    <source>
        <dbReference type="ARBA" id="ARBA00001096"/>
    </source>
</evidence>
<evidence type="ECO:0000313" key="7">
    <source>
        <dbReference type="Proteomes" id="UP000256899"/>
    </source>
</evidence>
<evidence type="ECO:0000256" key="5">
    <source>
        <dbReference type="PIRSR" id="PIRSR016020-1"/>
    </source>
</evidence>